<dbReference type="Ensembl" id="ENSCSAVT00000018127.1">
    <property type="protein sequence ID" value="ENSCSAVP00000017933.1"/>
    <property type="gene ID" value="ENSCSAVG00000010554.1"/>
</dbReference>
<dbReference type="OMA" id="VLECMNC"/>
<feature type="compositionally biased region" description="Polar residues" evidence="1">
    <location>
        <begin position="51"/>
        <end position="65"/>
    </location>
</feature>
<reference evidence="2" key="2">
    <citation type="submission" date="2025-08" db="UniProtKB">
        <authorList>
            <consortium name="Ensembl"/>
        </authorList>
    </citation>
    <scope>IDENTIFICATION</scope>
</reference>
<evidence type="ECO:0000313" key="3">
    <source>
        <dbReference type="Proteomes" id="UP000007875"/>
    </source>
</evidence>
<reference evidence="3" key="1">
    <citation type="submission" date="2003-08" db="EMBL/GenBank/DDBJ databases">
        <authorList>
            <person name="Birren B."/>
            <person name="Nusbaum C."/>
            <person name="Abebe A."/>
            <person name="Abouelleil A."/>
            <person name="Adekoya E."/>
            <person name="Ait-zahra M."/>
            <person name="Allen N."/>
            <person name="Allen T."/>
            <person name="An P."/>
            <person name="Anderson M."/>
            <person name="Anderson S."/>
            <person name="Arachchi H."/>
            <person name="Armbruster J."/>
            <person name="Bachantsang P."/>
            <person name="Baldwin J."/>
            <person name="Barry A."/>
            <person name="Bayul T."/>
            <person name="Blitshsteyn B."/>
            <person name="Bloom T."/>
            <person name="Blye J."/>
            <person name="Boguslavskiy L."/>
            <person name="Borowsky M."/>
            <person name="Boukhgalter B."/>
            <person name="Brunache A."/>
            <person name="Butler J."/>
            <person name="Calixte N."/>
            <person name="Calvo S."/>
            <person name="Camarata J."/>
            <person name="Campo K."/>
            <person name="Chang J."/>
            <person name="Cheshatsang Y."/>
            <person name="Citroen M."/>
            <person name="Collymore A."/>
            <person name="Considine T."/>
            <person name="Cook A."/>
            <person name="Cooke P."/>
            <person name="Corum B."/>
            <person name="Cuomo C."/>
            <person name="David R."/>
            <person name="Dawoe T."/>
            <person name="Degray S."/>
            <person name="Dodge S."/>
            <person name="Dooley K."/>
            <person name="Dorje P."/>
            <person name="Dorjee K."/>
            <person name="Dorris L."/>
            <person name="Duffey N."/>
            <person name="Dupes A."/>
            <person name="Elkins T."/>
            <person name="Engels R."/>
            <person name="Erickson J."/>
            <person name="Farina A."/>
            <person name="Faro S."/>
            <person name="Ferreira P."/>
            <person name="Fischer H."/>
            <person name="Fitzgerald M."/>
            <person name="Foley K."/>
            <person name="Gage D."/>
            <person name="Galagan J."/>
            <person name="Gearin G."/>
            <person name="Gnerre S."/>
            <person name="Gnirke A."/>
            <person name="Goyette A."/>
            <person name="Graham J."/>
            <person name="Grandbois E."/>
            <person name="Gyaltsen K."/>
            <person name="Hafez N."/>
            <person name="Hagopian D."/>
            <person name="Hagos B."/>
            <person name="Hall J."/>
            <person name="Hatcher B."/>
            <person name="Heller A."/>
            <person name="Higgins H."/>
            <person name="Honan T."/>
            <person name="Horn A."/>
            <person name="Houde N."/>
            <person name="Hughes L."/>
            <person name="Hulme W."/>
            <person name="Husby E."/>
            <person name="Iliev I."/>
            <person name="Jaffe D."/>
            <person name="Jones C."/>
            <person name="Kamal M."/>
            <person name="Kamat A."/>
            <person name="Kamvysselis M."/>
            <person name="Karlsson E."/>
            <person name="Kells C."/>
            <person name="Kieu A."/>
            <person name="Kisner P."/>
            <person name="Kodira C."/>
            <person name="Kulbokas E."/>
            <person name="Labutti K."/>
            <person name="Lama D."/>
            <person name="Landers T."/>
            <person name="Leger J."/>
            <person name="Levine S."/>
            <person name="Lewis D."/>
            <person name="Lewis T."/>
            <person name="Lindblad-toh K."/>
            <person name="Liu X."/>
            <person name="Lokyitsang T."/>
            <person name="Lokyitsang Y."/>
            <person name="Lucien O."/>
            <person name="Lui A."/>
            <person name="Ma L.J."/>
            <person name="Mabbitt R."/>
            <person name="Macdonald J."/>
            <person name="Maclean C."/>
            <person name="Major J."/>
            <person name="Manning J."/>
            <person name="Marabella R."/>
            <person name="Maru K."/>
            <person name="Matthews C."/>
            <person name="Mauceli E."/>
            <person name="Mccarthy M."/>
            <person name="Mcdonough S."/>
            <person name="Mcghee T."/>
            <person name="Meldrim J."/>
            <person name="Meneus L."/>
            <person name="Mesirov J."/>
            <person name="Mihalev A."/>
            <person name="Mihova T."/>
            <person name="Mikkelsen T."/>
            <person name="Mlenga V."/>
            <person name="Moru K."/>
            <person name="Mozes J."/>
            <person name="Mulrain L."/>
            <person name="Munson G."/>
            <person name="Naylor J."/>
            <person name="Newes C."/>
            <person name="Nguyen C."/>
            <person name="Nguyen N."/>
            <person name="Nguyen T."/>
            <person name="Nicol R."/>
            <person name="Nielsen C."/>
            <person name="Nizzari M."/>
            <person name="Norbu C."/>
            <person name="Norbu N."/>
            <person name="O'donnell P."/>
            <person name="Okoawo O."/>
            <person name="O'leary S."/>
            <person name="Omotosho B."/>
            <person name="O'neill K."/>
            <person name="Osman S."/>
            <person name="Parker S."/>
            <person name="Perrin D."/>
            <person name="Phunkhang P."/>
            <person name="Piqani B."/>
            <person name="Purcell S."/>
            <person name="Rachupka T."/>
            <person name="Ramasamy U."/>
            <person name="Rameau R."/>
            <person name="Ray V."/>
            <person name="Raymond C."/>
            <person name="Retta R."/>
            <person name="Richardson S."/>
            <person name="Rise C."/>
            <person name="Rodriguez J."/>
            <person name="Rogers J."/>
            <person name="Rogov P."/>
            <person name="Rutman M."/>
            <person name="Schupbach R."/>
            <person name="Seaman C."/>
            <person name="Settipalli S."/>
            <person name="Sharpe T."/>
            <person name="Sheridan J."/>
            <person name="Sherpa N."/>
            <person name="Shi J."/>
            <person name="Smirnov S."/>
            <person name="Smith C."/>
            <person name="Sougnez C."/>
            <person name="Spencer B."/>
            <person name="Stalker J."/>
            <person name="Stange-thomann N."/>
            <person name="Stavropoulos S."/>
            <person name="Stetson K."/>
            <person name="Stone C."/>
            <person name="Stone S."/>
            <person name="Stubbs M."/>
            <person name="Talamas J."/>
            <person name="Tchuinga P."/>
            <person name="Tenzing P."/>
            <person name="Tesfaye S."/>
            <person name="Theodore J."/>
            <person name="Thoulutsang Y."/>
            <person name="Topham K."/>
            <person name="Towey S."/>
            <person name="Tsamla T."/>
            <person name="Tsomo N."/>
            <person name="Vallee D."/>
            <person name="Vassiliev H."/>
            <person name="Venkataraman V."/>
            <person name="Vinson J."/>
            <person name="Vo A."/>
            <person name="Wade C."/>
            <person name="Wang S."/>
            <person name="Wangchuk T."/>
            <person name="Wangdi T."/>
            <person name="Whittaker C."/>
            <person name="Wilkinson J."/>
            <person name="Wu Y."/>
            <person name="Wyman D."/>
            <person name="Yadav S."/>
            <person name="Yang S."/>
            <person name="Yang X."/>
            <person name="Yeager S."/>
            <person name="Yee E."/>
            <person name="Young G."/>
            <person name="Zainoun J."/>
            <person name="Zembeck L."/>
            <person name="Zimmer A."/>
            <person name="Zody M."/>
            <person name="Lander E."/>
        </authorList>
    </citation>
    <scope>NUCLEOTIDE SEQUENCE [LARGE SCALE GENOMIC DNA]</scope>
</reference>
<dbReference type="GeneTree" id="ENSGT00390000001272"/>
<dbReference type="InParanoid" id="H2ZK17"/>
<dbReference type="HOGENOM" id="CLU_089830_0_0_1"/>
<feature type="region of interest" description="Disordered" evidence="1">
    <location>
        <begin position="1"/>
        <end position="65"/>
    </location>
</feature>
<reference evidence="2" key="3">
    <citation type="submission" date="2025-09" db="UniProtKB">
        <authorList>
            <consortium name="Ensembl"/>
        </authorList>
    </citation>
    <scope>IDENTIFICATION</scope>
</reference>
<evidence type="ECO:0000313" key="2">
    <source>
        <dbReference type="Ensembl" id="ENSCSAVP00000017933.1"/>
    </source>
</evidence>
<keyword evidence="3" id="KW-1185">Reference proteome</keyword>
<sequence>MESSEDEFNSSSIPSVGSRHTLSTSKRIKIRDKILATGGMRKEPRIRTRESNPSSCPHSEVSLQTSSTLTITDNSQTVLSKRLSRDSIDKEQSFCSYSRKGCCETRPAKNPPTTTQRAVKTVTKCAKLAYRKVPSLCSQLGGATSTAKSNELSADVLECMNCEPPAPADDKKLNRQLRKDKLREMKKRREKRIGASVASLENSDSIISTRSITSSSRGREISAAIAAAKKKKKMECVFSTSSLSGDTVYQAWKGRRRCHSKRKRAKHTKKK</sequence>
<feature type="compositionally biased region" description="Basic and acidic residues" evidence="1">
    <location>
        <begin position="40"/>
        <end position="50"/>
    </location>
</feature>
<protein>
    <submittedName>
        <fullName evidence="2">Uncharacterized protein</fullName>
    </submittedName>
</protein>
<organism evidence="2 3">
    <name type="scientific">Ciona savignyi</name>
    <name type="common">Pacific transparent sea squirt</name>
    <dbReference type="NCBI Taxonomy" id="51511"/>
    <lineage>
        <taxon>Eukaryota</taxon>
        <taxon>Metazoa</taxon>
        <taxon>Chordata</taxon>
        <taxon>Tunicata</taxon>
        <taxon>Ascidiacea</taxon>
        <taxon>Phlebobranchia</taxon>
        <taxon>Cionidae</taxon>
        <taxon>Ciona</taxon>
    </lineage>
</organism>
<proteinExistence type="predicted"/>
<dbReference type="Proteomes" id="UP000007875">
    <property type="component" value="Unassembled WGS sequence"/>
</dbReference>
<name>H2ZK17_CIOSA</name>
<evidence type="ECO:0000256" key="1">
    <source>
        <dbReference type="SAM" id="MobiDB-lite"/>
    </source>
</evidence>
<accession>H2ZK17</accession>
<feature type="compositionally biased region" description="Polar residues" evidence="1">
    <location>
        <begin position="9"/>
        <end position="25"/>
    </location>
</feature>
<dbReference type="AlphaFoldDB" id="H2ZK17"/>